<dbReference type="STRING" id="616990.IV54_GL001583"/>
<dbReference type="PROSITE" id="PS52050">
    <property type="entry name" value="WYL"/>
    <property type="match status" value="1"/>
</dbReference>
<keyword evidence="4" id="KW-1185">Reference proteome</keyword>
<feature type="domain" description="WYL" evidence="2">
    <location>
        <begin position="142"/>
        <end position="206"/>
    </location>
</feature>
<sequence length="315" mass="37025">MNAAYRQLTIFQLLITNHLVQKASLADQFNISPRMIQRDISQIRQFITDQHLFYQLAYDYQSGGYQLETTQATVSKQALLLLIKIVLASRALTKDEMNKTIDGLLQLIPVTDQNEIRPIIKNERFYYQPVHHGQPLLDIVWQLSGYISQRQTITITYQRQHREIVTRTILPEAIIFSEYYFYVVAYNAKYKSNLFYRVDRIRHIQVNHQQPITRTRAERVEDGELRQLVHYMQPGKKLTLRFKFWGIVEAALDRFPTAKVVDRYPNERAVLIEAIAFDRGAKMWLLSQGSLVQVQAPSDFVADIRTELQRTLDRY</sequence>
<gene>
    <name evidence="3" type="ORF">IV54_GL001583</name>
</gene>
<dbReference type="AlphaFoldDB" id="A0A0R2LZJ0"/>
<reference evidence="3 4" key="1">
    <citation type="journal article" date="2015" name="Genome Announc.">
        <title>Expanding the biotechnology potential of lactobacilli through comparative genomics of 213 strains and associated genera.</title>
        <authorList>
            <person name="Sun Z."/>
            <person name="Harris H.M."/>
            <person name="McCann A."/>
            <person name="Guo C."/>
            <person name="Argimon S."/>
            <person name="Zhang W."/>
            <person name="Yang X."/>
            <person name="Jeffery I.B."/>
            <person name="Cooney J.C."/>
            <person name="Kagawa T.F."/>
            <person name="Liu W."/>
            <person name="Song Y."/>
            <person name="Salvetti E."/>
            <person name="Wrobel A."/>
            <person name="Rasinkangas P."/>
            <person name="Parkhill J."/>
            <person name="Rea M.C."/>
            <person name="O'Sullivan O."/>
            <person name="Ritari J."/>
            <person name="Douillard F.P."/>
            <person name="Paul Ross R."/>
            <person name="Yang R."/>
            <person name="Briner A.E."/>
            <person name="Felis G.E."/>
            <person name="de Vos W.M."/>
            <person name="Barrangou R."/>
            <person name="Klaenhammer T.R."/>
            <person name="Caufield P.W."/>
            <person name="Cui Y."/>
            <person name="Zhang H."/>
            <person name="O'Toole P.W."/>
        </authorList>
    </citation>
    <scope>NUCLEOTIDE SEQUENCE [LARGE SCALE GENOMIC DNA]</scope>
    <source>
        <strain evidence="3 4">DSM 22467</strain>
    </source>
</reference>
<dbReference type="InterPro" id="IPR013196">
    <property type="entry name" value="HTH_11"/>
</dbReference>
<dbReference type="Pfam" id="PF08279">
    <property type="entry name" value="HTH_11"/>
    <property type="match status" value="1"/>
</dbReference>
<evidence type="ECO:0000313" key="4">
    <source>
        <dbReference type="Proteomes" id="UP000051906"/>
    </source>
</evidence>
<organism evidence="3 4">
    <name type="scientific">Levilactobacillus paucivorans</name>
    <dbReference type="NCBI Taxonomy" id="616990"/>
    <lineage>
        <taxon>Bacteria</taxon>
        <taxon>Bacillati</taxon>
        <taxon>Bacillota</taxon>
        <taxon>Bacilli</taxon>
        <taxon>Lactobacillales</taxon>
        <taxon>Lactobacillaceae</taxon>
        <taxon>Levilactobacillus</taxon>
    </lineage>
</organism>
<comment type="caution">
    <text evidence="3">The sequence shown here is derived from an EMBL/GenBank/DDBJ whole genome shotgun (WGS) entry which is preliminary data.</text>
</comment>
<dbReference type="InterPro" id="IPR051534">
    <property type="entry name" value="CBASS_pafABC_assoc_protein"/>
</dbReference>
<dbReference type="EMBL" id="JQCA01000043">
    <property type="protein sequence ID" value="KRO04067.1"/>
    <property type="molecule type" value="Genomic_DNA"/>
</dbReference>
<dbReference type="Pfam" id="PF13280">
    <property type="entry name" value="WYL"/>
    <property type="match status" value="1"/>
</dbReference>
<dbReference type="Gene3D" id="1.10.10.10">
    <property type="entry name" value="Winged helix-like DNA-binding domain superfamily/Winged helix DNA-binding domain"/>
    <property type="match status" value="1"/>
</dbReference>
<accession>A0A0R2LZJ0</accession>
<dbReference type="Proteomes" id="UP000051906">
    <property type="component" value="Unassembled WGS sequence"/>
</dbReference>
<evidence type="ECO:0000259" key="2">
    <source>
        <dbReference type="Pfam" id="PF13280"/>
    </source>
</evidence>
<dbReference type="InterPro" id="IPR026881">
    <property type="entry name" value="WYL_dom"/>
</dbReference>
<dbReference type="PANTHER" id="PTHR34580:SF1">
    <property type="entry name" value="PROTEIN PAFC"/>
    <property type="match status" value="1"/>
</dbReference>
<proteinExistence type="predicted"/>
<name>A0A0R2LZJ0_9LACO</name>
<evidence type="ECO:0008006" key="5">
    <source>
        <dbReference type="Google" id="ProtNLM"/>
    </source>
</evidence>
<feature type="domain" description="Helix-turn-helix type 11" evidence="1">
    <location>
        <begin position="6"/>
        <end position="45"/>
    </location>
</feature>
<evidence type="ECO:0000313" key="3">
    <source>
        <dbReference type="EMBL" id="KRO04067.1"/>
    </source>
</evidence>
<dbReference type="PANTHER" id="PTHR34580">
    <property type="match status" value="1"/>
</dbReference>
<evidence type="ECO:0000259" key="1">
    <source>
        <dbReference type="Pfam" id="PF08279"/>
    </source>
</evidence>
<dbReference type="OrthoDB" id="86031at2"/>
<dbReference type="PATRIC" id="fig|616990.3.peg.1676"/>
<protein>
    <recommendedName>
        <fullName evidence="5">WYL domain-containing protein</fullName>
    </recommendedName>
</protein>
<dbReference type="InterPro" id="IPR036388">
    <property type="entry name" value="WH-like_DNA-bd_sf"/>
</dbReference>
<dbReference type="RefSeq" id="WP_057878115.1">
    <property type="nucleotide sequence ID" value="NZ_JQCA01000043.1"/>
</dbReference>